<sequence length="133" mass="14117">MKSRARAMVSLLAGAALAAGGMLISAPTASAGPFDCPPDNGRVCVFEHTSYNGAQANLGSVGCLANLKQYYYAGPQGGSKNLNDSISSIISRKSSSFYAYADTNYQGQRLRVDPGWHENLGYFGMNDKISSFC</sequence>
<feature type="signal peptide" evidence="1">
    <location>
        <begin position="1"/>
        <end position="18"/>
    </location>
</feature>
<accession>A0A2Z4JEK5</accession>
<dbReference type="PROSITE" id="PS51318">
    <property type="entry name" value="TAT"/>
    <property type="match status" value="1"/>
</dbReference>
<organism evidence="2 3">
    <name type="scientific">Streptomyces cadmiisoli</name>
    <dbReference type="NCBI Taxonomy" id="2184053"/>
    <lineage>
        <taxon>Bacteria</taxon>
        <taxon>Bacillati</taxon>
        <taxon>Actinomycetota</taxon>
        <taxon>Actinomycetes</taxon>
        <taxon>Kitasatosporales</taxon>
        <taxon>Streptomycetaceae</taxon>
        <taxon>Streptomyces</taxon>
        <taxon>Streptomyces aurantiacus group</taxon>
    </lineage>
</organism>
<dbReference type="Gene3D" id="2.60.20.10">
    <property type="entry name" value="Crystallins"/>
    <property type="match status" value="1"/>
</dbReference>
<dbReference type="InterPro" id="IPR006311">
    <property type="entry name" value="TAT_signal"/>
</dbReference>
<geneLocation type="plasmid" evidence="2 3">
    <name>unnamed1</name>
</geneLocation>
<proteinExistence type="predicted"/>
<keyword evidence="2" id="KW-0614">Plasmid</keyword>
<dbReference type="Pfam" id="PF03995">
    <property type="entry name" value="Inhibitor_I36"/>
    <property type="match status" value="1"/>
</dbReference>
<feature type="chain" id="PRO_5038815219" description="Peptidase inhibitor" evidence="1">
    <location>
        <begin position="19"/>
        <end position="133"/>
    </location>
</feature>
<dbReference type="GeneID" id="32590976"/>
<dbReference type="InterPro" id="IPR011024">
    <property type="entry name" value="G_crystallin-like"/>
</dbReference>
<keyword evidence="1" id="KW-0732">Signal</keyword>
<dbReference type="SUPFAM" id="SSF49695">
    <property type="entry name" value="gamma-Crystallin-like"/>
    <property type="match status" value="1"/>
</dbReference>
<protein>
    <recommendedName>
        <fullName evidence="4">Peptidase inhibitor</fullName>
    </recommendedName>
</protein>
<reference evidence="3" key="1">
    <citation type="submission" date="2018-06" db="EMBL/GenBank/DDBJ databases">
        <authorList>
            <person name="Li K."/>
        </authorList>
    </citation>
    <scope>NUCLEOTIDE SEQUENCE [LARGE SCALE GENOMIC DNA]</scope>
    <source>
        <strain evidence="3">ZFG47</strain>
        <plasmid evidence="3">unnamed1</plasmid>
    </source>
</reference>
<evidence type="ECO:0000313" key="2">
    <source>
        <dbReference type="EMBL" id="AWW43545.1"/>
    </source>
</evidence>
<name>A0A2Z4JEK5_9ACTN</name>
<dbReference type="KEGG" id="scad:DN051_44320"/>
<dbReference type="EMBL" id="CP030074">
    <property type="protein sequence ID" value="AWW43545.1"/>
    <property type="molecule type" value="Genomic_DNA"/>
</dbReference>
<evidence type="ECO:0008006" key="4">
    <source>
        <dbReference type="Google" id="ProtNLM"/>
    </source>
</evidence>
<evidence type="ECO:0000313" key="3">
    <source>
        <dbReference type="Proteomes" id="UP000249616"/>
    </source>
</evidence>
<dbReference type="RefSeq" id="WP_079002224.1">
    <property type="nucleotide sequence ID" value="NZ_CP030074.1"/>
</dbReference>
<gene>
    <name evidence="2" type="ORF">DN051_44320</name>
</gene>
<keyword evidence="3" id="KW-1185">Reference proteome</keyword>
<dbReference type="AlphaFoldDB" id="A0A2Z4JEK5"/>
<dbReference type="Proteomes" id="UP000249616">
    <property type="component" value="Plasmid unnamed1"/>
</dbReference>
<evidence type="ECO:0000256" key="1">
    <source>
        <dbReference type="SAM" id="SignalP"/>
    </source>
</evidence>